<dbReference type="Proteomes" id="UP000195569">
    <property type="component" value="Unassembled WGS sequence"/>
</dbReference>
<sequence length="64" mass="7481">MHKRSVSKDVPERKSTLLCARLWETRLNGSDIFLLLPYVGVTRAQHVLNVSELRTELLRSFSRR</sequence>
<comment type="caution">
    <text evidence="1">The sequence shown here is derived from an EMBL/GenBank/DDBJ whole genome shotgun (WGS) entry which is preliminary data.</text>
</comment>
<keyword evidence="2" id="KW-1185">Reference proteome</keyword>
<proteinExistence type="predicted"/>
<reference evidence="1" key="1">
    <citation type="submission" date="2016-12" db="EMBL/GenBank/DDBJ databases">
        <authorList>
            <person name="Moulin L."/>
        </authorList>
    </citation>
    <scope>NUCLEOTIDE SEQUENCE [LARGE SCALE GENOMIC DNA]</scope>
    <source>
        <strain evidence="1">STM 7183</strain>
    </source>
</reference>
<accession>A0A1N7RPH7</accession>
<organism evidence="1 2">
    <name type="scientific">Paraburkholderia piptadeniae</name>
    <dbReference type="NCBI Taxonomy" id="1701573"/>
    <lineage>
        <taxon>Bacteria</taxon>
        <taxon>Pseudomonadati</taxon>
        <taxon>Pseudomonadota</taxon>
        <taxon>Betaproteobacteria</taxon>
        <taxon>Burkholderiales</taxon>
        <taxon>Burkholderiaceae</taxon>
        <taxon>Paraburkholderia</taxon>
    </lineage>
</organism>
<dbReference type="AlphaFoldDB" id="A0A1N7RPH7"/>
<evidence type="ECO:0000313" key="2">
    <source>
        <dbReference type="Proteomes" id="UP000195569"/>
    </source>
</evidence>
<name>A0A1N7RPH7_9BURK</name>
<gene>
    <name evidence="1" type="ORF">BN2476_110063</name>
</gene>
<evidence type="ECO:0000313" key="1">
    <source>
        <dbReference type="EMBL" id="SIT37018.1"/>
    </source>
</evidence>
<protein>
    <submittedName>
        <fullName evidence="1">Uncharacterized protein</fullName>
    </submittedName>
</protein>
<dbReference type="EMBL" id="CYGY02000011">
    <property type="protein sequence ID" value="SIT37018.1"/>
    <property type="molecule type" value="Genomic_DNA"/>
</dbReference>